<keyword evidence="5" id="KW-0012">Acyltransferase</keyword>
<comment type="similarity">
    <text evidence="1">Belongs to the FemABX family.</text>
</comment>
<keyword evidence="6" id="KW-0961">Cell wall biogenesis/degradation</keyword>
<keyword evidence="2" id="KW-0808">Transferase</keyword>
<name>A0A6J6B647_9ZZZZ</name>
<proteinExistence type="inferred from homology"/>
<evidence type="ECO:0000256" key="6">
    <source>
        <dbReference type="ARBA" id="ARBA00023316"/>
    </source>
</evidence>
<dbReference type="PROSITE" id="PS51191">
    <property type="entry name" value="FEMABX"/>
    <property type="match status" value="1"/>
</dbReference>
<dbReference type="Gene3D" id="3.40.630.30">
    <property type="match status" value="2"/>
</dbReference>
<dbReference type="InterPro" id="IPR016181">
    <property type="entry name" value="Acyl_CoA_acyltransferase"/>
</dbReference>
<evidence type="ECO:0000256" key="4">
    <source>
        <dbReference type="ARBA" id="ARBA00022984"/>
    </source>
</evidence>
<dbReference type="Pfam" id="PF02388">
    <property type="entry name" value="FemAB"/>
    <property type="match status" value="1"/>
</dbReference>
<keyword evidence="4" id="KW-0573">Peptidoglycan synthesis</keyword>
<dbReference type="GO" id="GO:0008360">
    <property type="term" value="P:regulation of cell shape"/>
    <property type="evidence" value="ECO:0007669"/>
    <property type="project" value="UniProtKB-KW"/>
</dbReference>
<sequence length="352" mass="39315">MVSKLSVTNLIRDGAWSIWTGTNTEWNKKVASLEGRNIYQSAQWADHKSNAGWQTMRFIYARNDSSYDSGSDSAITTIAQCLVRSGPLKSFVVWIPGGPLGDLETIGKGFVQAVKQHLGASLIYLRASITLQATSELETKLKLRKWKKAKKVIGAALSMIYLLNTDQQTRVEKCSPNWKRNLKRSAKNVSAPYVWETPNPQEISSAYELMDGYKKIEGLSLQRPVSDLQSVISVFGSQLLLIRIDDLNGDPLAIRGALIFENLAWDFIALTTPAGRKTYASYAVFWYLAQKCFEAGVQQIDLSGIDPEKNKGVYDFKNGTGATPIEYQGEWEISSPSWFRPLASRLVSRRVS</sequence>
<dbReference type="GO" id="GO:0016755">
    <property type="term" value="F:aminoacyltransferase activity"/>
    <property type="evidence" value="ECO:0007669"/>
    <property type="project" value="InterPro"/>
</dbReference>
<dbReference type="InterPro" id="IPR050644">
    <property type="entry name" value="PG_Glycine_Bridge_Synth"/>
</dbReference>
<keyword evidence="3" id="KW-0133">Cell shape</keyword>
<dbReference type="EMBL" id="CAEZSE010000072">
    <property type="protein sequence ID" value="CAB4534552.1"/>
    <property type="molecule type" value="Genomic_DNA"/>
</dbReference>
<dbReference type="SUPFAM" id="SSF55729">
    <property type="entry name" value="Acyl-CoA N-acyltransferases (Nat)"/>
    <property type="match status" value="2"/>
</dbReference>
<organism evidence="7">
    <name type="scientific">freshwater metagenome</name>
    <dbReference type="NCBI Taxonomy" id="449393"/>
    <lineage>
        <taxon>unclassified sequences</taxon>
        <taxon>metagenomes</taxon>
        <taxon>ecological metagenomes</taxon>
    </lineage>
</organism>
<accession>A0A6J6B647</accession>
<evidence type="ECO:0000256" key="2">
    <source>
        <dbReference type="ARBA" id="ARBA00022679"/>
    </source>
</evidence>
<dbReference type="EMBL" id="CAEZWU010000067">
    <property type="protein sequence ID" value="CAB4666428.1"/>
    <property type="molecule type" value="Genomic_DNA"/>
</dbReference>
<evidence type="ECO:0000256" key="5">
    <source>
        <dbReference type="ARBA" id="ARBA00023315"/>
    </source>
</evidence>
<dbReference type="GO" id="GO:0009252">
    <property type="term" value="P:peptidoglycan biosynthetic process"/>
    <property type="evidence" value="ECO:0007669"/>
    <property type="project" value="UniProtKB-KW"/>
</dbReference>
<dbReference type="PANTHER" id="PTHR36174">
    <property type="entry name" value="LIPID II:GLYCINE GLYCYLTRANSFERASE"/>
    <property type="match status" value="1"/>
</dbReference>
<dbReference type="GO" id="GO:0071555">
    <property type="term" value="P:cell wall organization"/>
    <property type="evidence" value="ECO:0007669"/>
    <property type="project" value="UniProtKB-KW"/>
</dbReference>
<dbReference type="PANTHER" id="PTHR36174:SF1">
    <property type="entry name" value="LIPID II:GLYCINE GLYCYLTRANSFERASE"/>
    <property type="match status" value="1"/>
</dbReference>
<evidence type="ECO:0000256" key="3">
    <source>
        <dbReference type="ARBA" id="ARBA00022960"/>
    </source>
</evidence>
<evidence type="ECO:0000313" key="7">
    <source>
        <dbReference type="EMBL" id="CAB4534552.1"/>
    </source>
</evidence>
<evidence type="ECO:0000313" key="8">
    <source>
        <dbReference type="EMBL" id="CAB4666428.1"/>
    </source>
</evidence>
<protein>
    <submittedName>
        <fullName evidence="7">Unannotated protein</fullName>
    </submittedName>
</protein>
<dbReference type="InterPro" id="IPR003447">
    <property type="entry name" value="FEMABX"/>
</dbReference>
<dbReference type="AlphaFoldDB" id="A0A6J6B647"/>
<evidence type="ECO:0000256" key="1">
    <source>
        <dbReference type="ARBA" id="ARBA00009943"/>
    </source>
</evidence>
<reference evidence="7" key="1">
    <citation type="submission" date="2020-05" db="EMBL/GenBank/DDBJ databases">
        <authorList>
            <person name="Chiriac C."/>
            <person name="Salcher M."/>
            <person name="Ghai R."/>
            <person name="Kavagutti S V."/>
        </authorList>
    </citation>
    <scope>NUCLEOTIDE SEQUENCE</scope>
</reference>
<gene>
    <name evidence="7" type="ORF">UFOPK1353_00561</name>
    <name evidence="8" type="ORF">UFOPK2292_00579</name>
</gene>